<comment type="caution">
    <text evidence="1">The sequence shown here is derived from an EMBL/GenBank/DDBJ whole genome shotgun (WGS) entry which is preliminary data.</text>
</comment>
<keyword evidence="2" id="KW-1185">Reference proteome</keyword>
<evidence type="ECO:0000313" key="2">
    <source>
        <dbReference type="Proteomes" id="UP000241587"/>
    </source>
</evidence>
<protein>
    <submittedName>
        <fullName evidence="1">Uncharacterized protein</fullName>
    </submittedName>
</protein>
<dbReference type="EMBL" id="PVEM01000006">
    <property type="protein sequence ID" value="PTD06862.1"/>
    <property type="molecule type" value="Genomic_DNA"/>
</dbReference>
<evidence type="ECO:0000313" key="1">
    <source>
        <dbReference type="EMBL" id="PTD06862.1"/>
    </source>
</evidence>
<dbReference type="Proteomes" id="UP000241587">
    <property type="component" value="Unassembled WGS sequence"/>
</dbReference>
<gene>
    <name evidence="1" type="ORF">FCULG_00005283</name>
</gene>
<organism evidence="1 2">
    <name type="scientific">Fusarium culmorum</name>
    <dbReference type="NCBI Taxonomy" id="5516"/>
    <lineage>
        <taxon>Eukaryota</taxon>
        <taxon>Fungi</taxon>
        <taxon>Dikarya</taxon>
        <taxon>Ascomycota</taxon>
        <taxon>Pezizomycotina</taxon>
        <taxon>Sordariomycetes</taxon>
        <taxon>Hypocreomycetidae</taxon>
        <taxon>Hypocreales</taxon>
        <taxon>Nectriaceae</taxon>
        <taxon>Fusarium</taxon>
    </lineage>
</organism>
<dbReference type="OMA" id="ICIFECE"/>
<dbReference type="AlphaFoldDB" id="A0A2T4GTI5"/>
<name>A0A2T4GTI5_FUSCU</name>
<dbReference type="OrthoDB" id="3918840at2759"/>
<sequence length="141" mass="16263">MSLPTTEVACVRPKKQLPPGDRATIQNGHYIPQLDPINLQLNHFVYDYIFKHTGPCIATDWQCTVGITGRMPEILNPIARVMRKTRETDYIKFAEPICIFECEVFHNSPTKQSYDREIDVKMTEFVKRHEDINVVSEVVPS</sequence>
<proteinExistence type="predicted"/>
<accession>A0A2T4GTI5</accession>
<reference evidence="1 2" key="1">
    <citation type="submission" date="2018-02" db="EMBL/GenBank/DDBJ databases">
        <title>Fusarium culmorum secondary metabolites in fungal-bacterial-plant interactions.</title>
        <authorList>
            <person name="Schmidt R."/>
        </authorList>
    </citation>
    <scope>NUCLEOTIDE SEQUENCE [LARGE SCALE GENOMIC DNA]</scope>
    <source>
        <strain evidence="1 2">PV</strain>
    </source>
</reference>